<name>A0AB73IFD6_9BURK</name>
<accession>A0AB73IFD6</accession>
<proteinExistence type="predicted"/>
<evidence type="ECO:0000313" key="1">
    <source>
        <dbReference type="EMBL" id="MDP9648708.1"/>
    </source>
</evidence>
<gene>
    <name evidence="1" type="ORF">J2793_004174</name>
</gene>
<evidence type="ECO:0000313" key="2">
    <source>
        <dbReference type="Proteomes" id="UP001229486"/>
    </source>
</evidence>
<dbReference type="EMBL" id="JAURTK010000005">
    <property type="protein sequence ID" value="MDP9648708.1"/>
    <property type="molecule type" value="Genomic_DNA"/>
</dbReference>
<dbReference type="AlphaFoldDB" id="A0AB73IFD6"/>
<reference evidence="1" key="1">
    <citation type="submission" date="2023-07" db="EMBL/GenBank/DDBJ databases">
        <title>Sorghum-associated microbial communities from plants grown in Nebraska, USA.</title>
        <authorList>
            <person name="Schachtman D."/>
        </authorList>
    </citation>
    <scope>NUCLEOTIDE SEQUENCE</scope>
    <source>
        <strain evidence="1">DS1061</strain>
    </source>
</reference>
<dbReference type="Proteomes" id="UP001229486">
    <property type="component" value="Unassembled WGS sequence"/>
</dbReference>
<protein>
    <submittedName>
        <fullName evidence="1">tRNA(Ile2) C34 agmatinyltransferase TiaS</fullName>
    </submittedName>
</protein>
<organism evidence="1 2">
    <name type="scientific">Paraburkholderia caledonica</name>
    <dbReference type="NCBI Taxonomy" id="134536"/>
    <lineage>
        <taxon>Bacteria</taxon>
        <taxon>Pseudomonadati</taxon>
        <taxon>Pseudomonadota</taxon>
        <taxon>Betaproteobacteria</taxon>
        <taxon>Burkholderiales</taxon>
        <taxon>Burkholderiaceae</taxon>
        <taxon>Paraburkholderia</taxon>
    </lineage>
</organism>
<sequence>MYAQGRGRGRMLDDIRKALGLDIETESMKAHSAARREWLSERDPRCDNCSLHLKQEPQRPVYRCPKCMSCVAGMVGDPLFGFDLEKYREAPQNAG</sequence>
<comment type="caution">
    <text evidence="1">The sequence shown here is derived from an EMBL/GenBank/DDBJ whole genome shotgun (WGS) entry which is preliminary data.</text>
</comment>